<dbReference type="AlphaFoldDB" id="A0A8H5E8N7"/>
<keyword evidence="2" id="KW-1185">Reference proteome</keyword>
<sequence>MRDLNTLFYGTSTPRRDDKEVQIRMRVSSYHLSLASPILSSLLQQSAEANEIYLTGWDAKALATVLNVIHGRNAQVPRNVNFKFLTQVATVVHHLKCAEAVQLLSAFWLSTLEPEVVTHFNSDFLLWLFNSWVFSWRKEFSHCAQLVLSNYRGPSMVILHDLPLTEVLDKIDGMRIVLIKKVFTALENLEQTLSTERGCPEASVCYMQASGFRTDTRFTPPPNRLATIKAFSSLPLTPSLFLPLHEPFIHGLIPLQQHHSIMAVFTHDIAPDGDLYIVLEKANTMQTTPSVTFRFLNFSPPKFGPDPGVVNLPETTSGLELPKAQDKELKYRFRVSSHHLTLASPVLRKMLTGPWKESAPAGTTLPKTTPETSGAAAEASAVREISTTGWDVHAFITVLRIMHGCNRQVPEDVSLSFFMDVAVIVDYYECADAVAIAANLWKKDILASTGERFPIGGKASVMWLWIAWVFAWPSEFHRAAYREVYQTQGMDLIDTHDLPVAMLLEKLEEKRKWSFEFLSARLATLRKELRELREGCNHKCRCILLGALDAAEHEVHKQLVTSGLPYHGISISHITEIWEDIDSPDCRDSSERKRGHPRPCGLNKLMQPTLDEIIAEFRKIKITDFQAKKG</sequence>
<organism evidence="1 2">
    <name type="scientific">Fusarium anthophilum</name>
    <dbReference type="NCBI Taxonomy" id="48485"/>
    <lineage>
        <taxon>Eukaryota</taxon>
        <taxon>Fungi</taxon>
        <taxon>Dikarya</taxon>
        <taxon>Ascomycota</taxon>
        <taxon>Pezizomycotina</taxon>
        <taxon>Sordariomycetes</taxon>
        <taxon>Hypocreomycetidae</taxon>
        <taxon>Hypocreales</taxon>
        <taxon>Nectriaceae</taxon>
        <taxon>Fusarium</taxon>
        <taxon>Fusarium fujikuroi species complex</taxon>
    </lineage>
</organism>
<proteinExistence type="predicted"/>
<dbReference type="Proteomes" id="UP000573603">
    <property type="component" value="Unassembled WGS sequence"/>
</dbReference>
<dbReference type="EMBL" id="JABEVY010000072">
    <property type="protein sequence ID" value="KAF5251208.1"/>
    <property type="molecule type" value="Genomic_DNA"/>
</dbReference>
<evidence type="ECO:0008006" key="3">
    <source>
        <dbReference type="Google" id="ProtNLM"/>
    </source>
</evidence>
<dbReference type="InterPro" id="IPR011333">
    <property type="entry name" value="SKP1/BTB/POZ_sf"/>
</dbReference>
<protein>
    <recommendedName>
        <fullName evidence="3">BTB domain-containing protein</fullName>
    </recommendedName>
</protein>
<evidence type="ECO:0000313" key="1">
    <source>
        <dbReference type="EMBL" id="KAF5251208.1"/>
    </source>
</evidence>
<gene>
    <name evidence="1" type="ORF">FANTH_3643</name>
</gene>
<comment type="caution">
    <text evidence="1">The sequence shown here is derived from an EMBL/GenBank/DDBJ whole genome shotgun (WGS) entry which is preliminary data.</text>
</comment>
<name>A0A8H5E8N7_9HYPO</name>
<accession>A0A8H5E8N7</accession>
<reference evidence="1 2" key="1">
    <citation type="journal article" date="2020" name="BMC Genomics">
        <title>Correction to: Identification and distribution of gene clusters required for synthesis of sphingolipid metabolism inhibitors in diverse species of the filamentous fungus Fusarium.</title>
        <authorList>
            <person name="Kim H.S."/>
            <person name="Lohmar J.M."/>
            <person name="Busman M."/>
            <person name="Brown D.W."/>
            <person name="Naumann T.A."/>
            <person name="Divon H.H."/>
            <person name="Lysoe E."/>
            <person name="Uhlig S."/>
            <person name="Proctor R.H."/>
        </authorList>
    </citation>
    <scope>NUCLEOTIDE SEQUENCE [LARGE SCALE GENOMIC DNA]</scope>
    <source>
        <strain evidence="1 2">NRRL 25214</strain>
    </source>
</reference>
<dbReference type="Gene3D" id="3.30.710.10">
    <property type="entry name" value="Potassium Channel Kv1.1, Chain A"/>
    <property type="match status" value="1"/>
</dbReference>
<evidence type="ECO:0000313" key="2">
    <source>
        <dbReference type="Proteomes" id="UP000573603"/>
    </source>
</evidence>